<dbReference type="Proteomes" id="UP000292507">
    <property type="component" value="Unassembled WGS sequence"/>
</dbReference>
<sequence length="188" mass="20719">MTRSWGETMTGIAERLRATTGEDVATWNERVRGTGLGSEPEVRAWLAERGITGYAQMMLVMERFGYPDFLTASADDLIDAQYADRPALRPVFDAVVSAALGLGEMHVQARKGYVPMVGPRRTFAVLQASTRSRLDLGLRLDHREPVGRLLPARSVGNRDCAVRIALGSVEDVDEEVLALLAEAYRENL</sequence>
<comment type="caution">
    <text evidence="2">The sequence shown here is derived from an EMBL/GenBank/DDBJ whole genome shotgun (WGS) entry which is preliminary data.</text>
</comment>
<accession>A0A4Q7Y434</accession>
<reference evidence="2 3" key="1">
    <citation type="submission" date="2019-02" db="EMBL/GenBank/DDBJ databases">
        <title>Sequencing the genomes of 1000 actinobacteria strains.</title>
        <authorList>
            <person name="Klenk H.-P."/>
        </authorList>
    </citation>
    <scope>NUCLEOTIDE SEQUENCE [LARGE SCALE GENOMIC DNA]</scope>
    <source>
        <strain evidence="2 3">DSM 44509</strain>
    </source>
</reference>
<evidence type="ECO:0000313" key="3">
    <source>
        <dbReference type="Proteomes" id="UP000292507"/>
    </source>
</evidence>
<name>A0A4Q7Y434_9ACTN</name>
<protein>
    <recommendedName>
        <fullName evidence="1">DUF5655 domain-containing protein</fullName>
    </recommendedName>
</protein>
<dbReference type="Pfam" id="PF18899">
    <property type="entry name" value="DUF5655"/>
    <property type="match status" value="1"/>
</dbReference>
<gene>
    <name evidence="2" type="ORF">BKA19_0411</name>
</gene>
<organism evidence="2 3">
    <name type="scientific">Blastococcus saxobsidens</name>
    <dbReference type="NCBI Taxonomy" id="138336"/>
    <lineage>
        <taxon>Bacteria</taxon>
        <taxon>Bacillati</taxon>
        <taxon>Actinomycetota</taxon>
        <taxon>Actinomycetes</taxon>
        <taxon>Geodermatophilales</taxon>
        <taxon>Geodermatophilaceae</taxon>
        <taxon>Blastococcus</taxon>
    </lineage>
</organism>
<dbReference type="AlphaFoldDB" id="A0A4Q7Y434"/>
<keyword evidence="3" id="KW-1185">Reference proteome</keyword>
<evidence type="ECO:0000313" key="2">
    <source>
        <dbReference type="EMBL" id="RZU30783.1"/>
    </source>
</evidence>
<feature type="domain" description="DUF5655" evidence="1">
    <location>
        <begin position="78"/>
        <end position="185"/>
    </location>
</feature>
<dbReference type="OrthoDB" id="3530622at2"/>
<dbReference type="EMBL" id="SHKV01000001">
    <property type="protein sequence ID" value="RZU30783.1"/>
    <property type="molecule type" value="Genomic_DNA"/>
</dbReference>
<proteinExistence type="predicted"/>
<dbReference type="RefSeq" id="WP_104527166.1">
    <property type="nucleotide sequence ID" value="NZ_POQT01000004.1"/>
</dbReference>
<evidence type="ECO:0000259" key="1">
    <source>
        <dbReference type="Pfam" id="PF18899"/>
    </source>
</evidence>
<dbReference type="InterPro" id="IPR043714">
    <property type="entry name" value="DUF5655"/>
</dbReference>